<protein>
    <submittedName>
        <fullName evidence="1">Uncharacterized protein</fullName>
    </submittedName>
</protein>
<keyword evidence="2" id="KW-1185">Reference proteome</keyword>
<organism evidence="1 2">
    <name type="scientific">Eruca vesicaria subsp. sativa</name>
    <name type="common">Garden rocket</name>
    <name type="synonym">Eruca sativa</name>
    <dbReference type="NCBI Taxonomy" id="29727"/>
    <lineage>
        <taxon>Eukaryota</taxon>
        <taxon>Viridiplantae</taxon>
        <taxon>Streptophyta</taxon>
        <taxon>Embryophyta</taxon>
        <taxon>Tracheophyta</taxon>
        <taxon>Spermatophyta</taxon>
        <taxon>Magnoliopsida</taxon>
        <taxon>eudicotyledons</taxon>
        <taxon>Gunneridae</taxon>
        <taxon>Pentapetalae</taxon>
        <taxon>rosids</taxon>
        <taxon>malvids</taxon>
        <taxon>Brassicales</taxon>
        <taxon>Brassicaceae</taxon>
        <taxon>Brassiceae</taxon>
        <taxon>Eruca</taxon>
    </lineage>
</organism>
<name>A0ABC8L3E6_ERUVS</name>
<dbReference type="AlphaFoldDB" id="A0ABC8L3E6"/>
<reference evidence="1 2" key="1">
    <citation type="submission" date="2022-03" db="EMBL/GenBank/DDBJ databases">
        <authorList>
            <person name="Macdonald S."/>
            <person name="Ahmed S."/>
            <person name="Newling K."/>
        </authorList>
    </citation>
    <scope>NUCLEOTIDE SEQUENCE [LARGE SCALE GENOMIC DNA]</scope>
</reference>
<evidence type="ECO:0000313" key="1">
    <source>
        <dbReference type="EMBL" id="CAH8366089.1"/>
    </source>
</evidence>
<dbReference type="EMBL" id="CAKOAT010397376">
    <property type="protein sequence ID" value="CAH8366089.1"/>
    <property type="molecule type" value="Genomic_DNA"/>
</dbReference>
<gene>
    <name evidence="1" type="ORF">ERUC_LOCUS30496</name>
</gene>
<comment type="caution">
    <text evidence="1">The sequence shown here is derived from an EMBL/GenBank/DDBJ whole genome shotgun (WGS) entry which is preliminary data.</text>
</comment>
<evidence type="ECO:0000313" key="2">
    <source>
        <dbReference type="Proteomes" id="UP001642260"/>
    </source>
</evidence>
<accession>A0ABC8L3E6</accession>
<sequence>MGSDGHHIEVRSGGFGELWGTVSEGQRFPFQVRILFEDGTERVEEFRFRDFAEWSLSEDDLCFFVLNRFRTNHPPPPPGPCFIAGGTAHDITDTLGAVTSIALVLPIGSVRWRA</sequence>
<proteinExistence type="predicted"/>
<dbReference type="Proteomes" id="UP001642260">
    <property type="component" value="Unassembled WGS sequence"/>
</dbReference>